<feature type="transmembrane region" description="Helical" evidence="8">
    <location>
        <begin position="7"/>
        <end position="27"/>
    </location>
</feature>
<dbReference type="EC" id="2.4.-.-" evidence="10"/>
<evidence type="ECO:0000256" key="5">
    <source>
        <dbReference type="ARBA" id="ARBA00022692"/>
    </source>
</evidence>
<feature type="domain" description="Glycosyltransferase RgtA/B/C/D-like" evidence="9">
    <location>
        <begin position="59"/>
        <end position="218"/>
    </location>
</feature>
<dbReference type="InterPro" id="IPR038731">
    <property type="entry name" value="RgtA/B/C-like"/>
</dbReference>
<evidence type="ECO:0000256" key="7">
    <source>
        <dbReference type="ARBA" id="ARBA00023136"/>
    </source>
</evidence>
<comment type="caution">
    <text evidence="10">The sequence shown here is derived from an EMBL/GenBank/DDBJ whole genome shotgun (WGS) entry which is preliminary data.</text>
</comment>
<comment type="subcellular location">
    <subcellularLocation>
        <location evidence="1">Cell membrane</location>
        <topology evidence="1">Multi-pass membrane protein</topology>
    </subcellularLocation>
</comment>
<reference evidence="10 11" key="1">
    <citation type="submission" date="2022-05" db="EMBL/GenBank/DDBJ databases">
        <authorList>
            <person name="Park J.-S."/>
        </authorList>
    </citation>
    <scope>NUCLEOTIDE SEQUENCE [LARGE SCALE GENOMIC DNA]</scope>
    <source>
        <strain evidence="10 11">2012CJ35-5</strain>
    </source>
</reference>
<evidence type="ECO:0000256" key="8">
    <source>
        <dbReference type="SAM" id="Phobius"/>
    </source>
</evidence>
<organism evidence="10 11">
    <name type="scientific">Flagellimonas spongiicola</name>
    <dbReference type="NCBI Taxonomy" id="2942208"/>
    <lineage>
        <taxon>Bacteria</taxon>
        <taxon>Pseudomonadati</taxon>
        <taxon>Bacteroidota</taxon>
        <taxon>Flavobacteriia</taxon>
        <taxon>Flavobacteriales</taxon>
        <taxon>Flavobacteriaceae</taxon>
        <taxon>Flagellimonas</taxon>
    </lineage>
</organism>
<evidence type="ECO:0000256" key="4">
    <source>
        <dbReference type="ARBA" id="ARBA00022679"/>
    </source>
</evidence>
<feature type="transmembrane region" description="Helical" evidence="8">
    <location>
        <begin position="266"/>
        <end position="288"/>
    </location>
</feature>
<dbReference type="GO" id="GO:0016757">
    <property type="term" value="F:glycosyltransferase activity"/>
    <property type="evidence" value="ECO:0007669"/>
    <property type="project" value="UniProtKB-KW"/>
</dbReference>
<name>A0ABT0PN00_9FLAO</name>
<feature type="transmembrane region" description="Helical" evidence="8">
    <location>
        <begin position="203"/>
        <end position="222"/>
    </location>
</feature>
<feature type="transmembrane region" description="Helical" evidence="8">
    <location>
        <begin position="308"/>
        <end position="326"/>
    </location>
</feature>
<keyword evidence="7 8" id="KW-0472">Membrane</keyword>
<dbReference type="Proteomes" id="UP001203607">
    <property type="component" value="Unassembled WGS sequence"/>
</dbReference>
<evidence type="ECO:0000259" key="9">
    <source>
        <dbReference type="Pfam" id="PF13231"/>
    </source>
</evidence>
<dbReference type="EMBL" id="JAMFMA010000001">
    <property type="protein sequence ID" value="MCL6272762.1"/>
    <property type="molecule type" value="Genomic_DNA"/>
</dbReference>
<feature type="transmembrane region" description="Helical" evidence="8">
    <location>
        <begin position="415"/>
        <end position="437"/>
    </location>
</feature>
<evidence type="ECO:0000256" key="3">
    <source>
        <dbReference type="ARBA" id="ARBA00022676"/>
    </source>
</evidence>
<evidence type="ECO:0000313" key="11">
    <source>
        <dbReference type="Proteomes" id="UP001203607"/>
    </source>
</evidence>
<dbReference type="PANTHER" id="PTHR33908:SF3">
    <property type="entry name" value="UNDECAPRENYL PHOSPHATE-ALPHA-4-AMINO-4-DEOXY-L-ARABINOSE ARABINOSYL TRANSFERASE"/>
    <property type="match status" value="1"/>
</dbReference>
<keyword evidence="3 10" id="KW-0328">Glycosyltransferase</keyword>
<sequence length="552" mass="64222">MISKLRYWFLIALVVIVYIAGLFVTLFENDSAQFAVMAMRMVQENDFFTLIKGTEEYLDKPHMHYWLAAFSYKIFGIHDWAYRIPGILMLFLGAYGCYGLGKLLYNKDVGKLSALIFLTAQTIVLSGIDVRTDAVLTGFAICAIWQLATYIEKGGLKNILFGAFFAGMAFSTKGQIALVVIGFSLLCHLAYTRKWERLLNWRVILALMVFGLTIAPMLYAYYLQFDLHPEKVIRGRDHRSGIFFILWEQSFERMSGQGVGKNSSDFFFFFHTFLWVFLPWTVLALIAYWQRIKEFWRSKFAIRPKAEFLTVGGITILFFLISLAQFKLPHYINILIPLYAILSAGFFYRIYKEDNKRLINVLLGIQYFILSLVFVGSVLICFYVFKLKEIYQYALLLLALAGIVYFCLKREPRYLRIITLGVCASFLLNAVLNMHFYPRLLEFQGGSTMTALVKEKGIPVSEIYKISERHTWAMDFYNQHPIKIMPITELENQKGIWIYASDSELEALKNSGYHWHQHYTVDQFRITRLQLKFLNPATRQKKLNKMHLVQLD</sequence>
<evidence type="ECO:0000313" key="10">
    <source>
        <dbReference type="EMBL" id="MCL6272762.1"/>
    </source>
</evidence>
<feature type="transmembrane region" description="Helical" evidence="8">
    <location>
        <begin position="80"/>
        <end position="100"/>
    </location>
</feature>
<feature type="transmembrane region" description="Helical" evidence="8">
    <location>
        <begin position="391"/>
        <end position="408"/>
    </location>
</feature>
<evidence type="ECO:0000256" key="2">
    <source>
        <dbReference type="ARBA" id="ARBA00022475"/>
    </source>
</evidence>
<dbReference type="InterPro" id="IPR050297">
    <property type="entry name" value="LipidA_mod_glycosyltrf_83"/>
</dbReference>
<keyword evidence="2" id="KW-1003">Cell membrane</keyword>
<gene>
    <name evidence="10" type="ORF">M3P19_02015</name>
</gene>
<proteinExistence type="predicted"/>
<protein>
    <submittedName>
        <fullName evidence="10">Glycosyltransferase family 39 protein</fullName>
        <ecNumber evidence="10">2.4.-.-</ecNumber>
    </submittedName>
</protein>
<dbReference type="RefSeq" id="WP_249655947.1">
    <property type="nucleotide sequence ID" value="NZ_JAMFMA010000001.1"/>
</dbReference>
<keyword evidence="4 10" id="KW-0808">Transferase</keyword>
<accession>A0ABT0PN00</accession>
<dbReference type="PANTHER" id="PTHR33908">
    <property type="entry name" value="MANNOSYLTRANSFERASE YKCB-RELATED"/>
    <property type="match status" value="1"/>
</dbReference>
<keyword evidence="5 8" id="KW-0812">Transmembrane</keyword>
<feature type="transmembrane region" description="Helical" evidence="8">
    <location>
        <begin position="332"/>
        <end position="351"/>
    </location>
</feature>
<feature type="transmembrane region" description="Helical" evidence="8">
    <location>
        <begin position="358"/>
        <end position="385"/>
    </location>
</feature>
<feature type="transmembrane region" description="Helical" evidence="8">
    <location>
        <begin position="159"/>
        <end position="191"/>
    </location>
</feature>
<keyword evidence="6 8" id="KW-1133">Transmembrane helix</keyword>
<evidence type="ECO:0000256" key="6">
    <source>
        <dbReference type="ARBA" id="ARBA00022989"/>
    </source>
</evidence>
<dbReference type="Pfam" id="PF13231">
    <property type="entry name" value="PMT_2"/>
    <property type="match status" value="1"/>
</dbReference>
<keyword evidence="11" id="KW-1185">Reference proteome</keyword>
<evidence type="ECO:0000256" key="1">
    <source>
        <dbReference type="ARBA" id="ARBA00004651"/>
    </source>
</evidence>